<name>A0A1F4UBY5_UNCW3</name>
<dbReference type="AlphaFoldDB" id="A0A1F4UBY5"/>
<feature type="domain" description="Peptidase S9 prolyl oligopeptidase catalytic" evidence="5">
    <location>
        <begin position="468"/>
        <end position="684"/>
    </location>
</feature>
<dbReference type="GO" id="GO:0004252">
    <property type="term" value="F:serine-type endopeptidase activity"/>
    <property type="evidence" value="ECO:0007669"/>
    <property type="project" value="InterPro"/>
</dbReference>
<accession>A0A1F4UBY5</accession>
<dbReference type="Proteomes" id="UP000177025">
    <property type="component" value="Unassembled WGS sequence"/>
</dbReference>
<dbReference type="PRINTS" id="PR00862">
    <property type="entry name" value="PROLIGOPTASE"/>
</dbReference>
<evidence type="ECO:0000256" key="3">
    <source>
        <dbReference type="ARBA" id="ARBA00022801"/>
    </source>
</evidence>
<keyword evidence="2" id="KW-0645">Protease</keyword>
<organism evidence="7 8">
    <name type="scientific">candidate division WOR-3 bacterium RBG_13_43_14</name>
    <dbReference type="NCBI Taxonomy" id="1802590"/>
    <lineage>
        <taxon>Bacteria</taxon>
        <taxon>Bacteria division WOR-3</taxon>
    </lineage>
</organism>
<protein>
    <submittedName>
        <fullName evidence="7">Oligopeptidase B</fullName>
    </submittedName>
</protein>
<dbReference type="Pfam" id="PF00326">
    <property type="entry name" value="Peptidase_S9"/>
    <property type="match status" value="1"/>
</dbReference>
<feature type="domain" description="Peptidase S9A N-terminal" evidence="6">
    <location>
        <begin position="12"/>
        <end position="408"/>
    </location>
</feature>
<dbReference type="Pfam" id="PF02897">
    <property type="entry name" value="Peptidase_S9_N"/>
    <property type="match status" value="1"/>
</dbReference>
<comment type="similarity">
    <text evidence="1">Belongs to the peptidase S9A family.</text>
</comment>
<reference evidence="7 8" key="1">
    <citation type="journal article" date="2016" name="Nat. Commun.">
        <title>Thousands of microbial genomes shed light on interconnected biogeochemical processes in an aquifer system.</title>
        <authorList>
            <person name="Anantharaman K."/>
            <person name="Brown C.T."/>
            <person name="Hug L.A."/>
            <person name="Sharon I."/>
            <person name="Castelle C.J."/>
            <person name="Probst A.J."/>
            <person name="Thomas B.C."/>
            <person name="Singh A."/>
            <person name="Wilkins M.J."/>
            <person name="Karaoz U."/>
            <person name="Brodie E.L."/>
            <person name="Williams K.H."/>
            <person name="Hubbard S.S."/>
            <person name="Banfield J.F."/>
        </authorList>
    </citation>
    <scope>NUCLEOTIDE SEQUENCE [LARGE SCALE GENOMIC DNA]</scope>
</reference>
<evidence type="ECO:0000259" key="5">
    <source>
        <dbReference type="Pfam" id="PF00326"/>
    </source>
</evidence>
<dbReference type="InterPro" id="IPR023302">
    <property type="entry name" value="Pept_S9A_N"/>
</dbReference>
<dbReference type="Gene3D" id="3.40.50.1820">
    <property type="entry name" value="alpha/beta hydrolase"/>
    <property type="match status" value="1"/>
</dbReference>
<evidence type="ECO:0000313" key="7">
    <source>
        <dbReference type="EMBL" id="OGC41763.1"/>
    </source>
</evidence>
<evidence type="ECO:0000256" key="4">
    <source>
        <dbReference type="ARBA" id="ARBA00022825"/>
    </source>
</evidence>
<comment type="caution">
    <text evidence="7">The sequence shown here is derived from an EMBL/GenBank/DDBJ whole genome shotgun (WGS) entry which is preliminary data.</text>
</comment>
<evidence type="ECO:0000259" key="6">
    <source>
        <dbReference type="Pfam" id="PF02897"/>
    </source>
</evidence>
<dbReference type="InterPro" id="IPR001375">
    <property type="entry name" value="Peptidase_S9_cat"/>
</dbReference>
<dbReference type="InterPro" id="IPR002470">
    <property type="entry name" value="Peptidase_S9A"/>
</dbReference>
<evidence type="ECO:0000313" key="8">
    <source>
        <dbReference type="Proteomes" id="UP000177025"/>
    </source>
</evidence>
<proteinExistence type="inferred from homology"/>
<evidence type="ECO:0000256" key="1">
    <source>
        <dbReference type="ARBA" id="ARBA00005228"/>
    </source>
</evidence>
<sequence>MLLAGDLIPATPPVAQIIPRIDTIHNDIRIDNYFWLRDRDDPRVMQYLNDENEYTEQIMAATAELQDSLYKEMLGRIKETDLNVPWRSDSFYYYSRTEQGKQYLIYCRKKWNLDAAEEIILDHNVLAESYEYYDIGSLSVSPDHRMIAYSVDTTGRENMTIFFKDLRNGKLMSGNIPNTGYPMAWANDNITFFYATTDETNRPHKIYSHKLNGEQPDKLIFEEKDISFWVDIKRTKDGHYLIIETGTHITTENYYLNADIPDDDFSIIDPRTTGIEYYIYHHNGYFYSLTNKNAPNFMITRAKIEKYGIGQWKKFISHQDSIKIETIEPFNNYIVIHERKHGLEQLEILNLREKTRHLVEFPESTYTFWLHDNHEFNCDTLRLTYMSLITPKTVYDYNMKTHQLHLKKQFEVLGNYDPAKYRSGRLMATGQDSTLIPISIVYRIDRQKANGPLVLDGYGAYGSSNEPYFSSNRLSLIDRGFAYAIAQVRGGGEMGRYWYDQGRLLNKLNTFYDFISCAEYLIDNNYTSKDSLVISGASAGGLLIGAVLNMNPDLCAIAIADVPFVDVINTMLDPTIPLTTLEYDEWGDPNNTEYYEYMKNYSPYDNVSQQEYPNILVTAGLNDPRVGYWESAKWVARLRTLKTDNNFLLLKTNLGTGHMGSSGRYDYLKEIAFEYAFILEILNKKE</sequence>
<evidence type="ECO:0000256" key="2">
    <source>
        <dbReference type="ARBA" id="ARBA00022670"/>
    </source>
</evidence>
<dbReference type="InterPro" id="IPR029058">
    <property type="entry name" value="AB_hydrolase_fold"/>
</dbReference>
<dbReference type="PANTHER" id="PTHR11757">
    <property type="entry name" value="PROTEASE FAMILY S9A OLIGOPEPTIDASE"/>
    <property type="match status" value="1"/>
</dbReference>
<dbReference type="GO" id="GO:0006508">
    <property type="term" value="P:proteolysis"/>
    <property type="evidence" value="ECO:0007669"/>
    <property type="project" value="UniProtKB-KW"/>
</dbReference>
<dbReference type="PANTHER" id="PTHR11757:SF19">
    <property type="entry name" value="PROLYL ENDOPEPTIDASE-LIKE"/>
    <property type="match status" value="1"/>
</dbReference>
<dbReference type="InterPro" id="IPR051543">
    <property type="entry name" value="Serine_Peptidase_S9A"/>
</dbReference>
<dbReference type="SUPFAM" id="SSF50993">
    <property type="entry name" value="Peptidase/esterase 'gauge' domain"/>
    <property type="match status" value="1"/>
</dbReference>
<keyword evidence="3" id="KW-0378">Hydrolase</keyword>
<dbReference type="EMBL" id="MEUM01000096">
    <property type="protein sequence ID" value="OGC41763.1"/>
    <property type="molecule type" value="Genomic_DNA"/>
</dbReference>
<gene>
    <name evidence="7" type="ORF">A2Y85_05285</name>
</gene>
<dbReference type="SUPFAM" id="SSF53474">
    <property type="entry name" value="alpha/beta-Hydrolases"/>
    <property type="match status" value="1"/>
</dbReference>
<keyword evidence="4" id="KW-0720">Serine protease</keyword>
<dbReference type="Gene3D" id="2.130.10.120">
    <property type="entry name" value="Prolyl oligopeptidase, N-terminal domain"/>
    <property type="match status" value="1"/>
</dbReference>